<evidence type="ECO:0000256" key="3">
    <source>
        <dbReference type="ARBA" id="ARBA00023098"/>
    </source>
</evidence>
<keyword evidence="3 4" id="KW-0443">Lipid metabolism</keyword>
<feature type="active site" description="Nucleophile" evidence="4">
    <location>
        <position position="112"/>
    </location>
</feature>
<organism evidence="6 7">
    <name type="scientific">Candidatus Cryptobacteroides merdipullorum</name>
    <dbReference type="NCBI Taxonomy" id="2840771"/>
    <lineage>
        <taxon>Bacteria</taxon>
        <taxon>Pseudomonadati</taxon>
        <taxon>Bacteroidota</taxon>
        <taxon>Bacteroidia</taxon>
        <taxon>Bacteroidales</taxon>
        <taxon>Candidatus Cryptobacteroides</taxon>
    </lineage>
</organism>
<dbReference type="PANTHER" id="PTHR14226:SF76">
    <property type="entry name" value="NTE FAMILY PROTEIN RSSA"/>
    <property type="match status" value="1"/>
</dbReference>
<dbReference type="Pfam" id="PF19143">
    <property type="entry name" value="Omp85_2"/>
    <property type="match status" value="1"/>
</dbReference>
<dbReference type="Pfam" id="PF01734">
    <property type="entry name" value="Patatin"/>
    <property type="match status" value="1"/>
</dbReference>
<evidence type="ECO:0000313" key="6">
    <source>
        <dbReference type="EMBL" id="HIT47363.1"/>
    </source>
</evidence>
<feature type="short sequence motif" description="GXSXG" evidence="4">
    <location>
        <begin position="110"/>
        <end position="114"/>
    </location>
</feature>
<dbReference type="Gene3D" id="3.40.1090.10">
    <property type="entry name" value="Cytosolic phospholipase A2 catalytic domain"/>
    <property type="match status" value="2"/>
</dbReference>
<dbReference type="GO" id="GO:0016042">
    <property type="term" value="P:lipid catabolic process"/>
    <property type="evidence" value="ECO:0007669"/>
    <property type="project" value="UniProtKB-UniRule"/>
</dbReference>
<keyword evidence="2 4" id="KW-0442">Lipid degradation</keyword>
<feature type="short sequence motif" description="GXGXXG" evidence="4">
    <location>
        <begin position="83"/>
        <end position="88"/>
    </location>
</feature>
<evidence type="ECO:0000256" key="1">
    <source>
        <dbReference type="ARBA" id="ARBA00022801"/>
    </source>
</evidence>
<accession>A0A9D1KHX7</accession>
<dbReference type="EMBL" id="DVLC01000109">
    <property type="protein sequence ID" value="HIT47363.1"/>
    <property type="molecule type" value="Genomic_DNA"/>
</dbReference>
<feature type="active site" description="Proton acceptor" evidence="4">
    <location>
        <position position="275"/>
    </location>
</feature>
<dbReference type="Proteomes" id="UP000886881">
    <property type="component" value="Unassembled WGS sequence"/>
</dbReference>
<keyword evidence="1 4" id="KW-0378">Hydrolase</keyword>
<reference evidence="6" key="1">
    <citation type="submission" date="2020-10" db="EMBL/GenBank/DDBJ databases">
        <authorList>
            <person name="Gilroy R."/>
        </authorList>
    </citation>
    <scope>NUCLEOTIDE SEQUENCE</scope>
    <source>
        <strain evidence="6">ChiHecec2B26-709</strain>
    </source>
</reference>
<dbReference type="InterPro" id="IPR002641">
    <property type="entry name" value="PNPLA_dom"/>
</dbReference>
<dbReference type="InterPro" id="IPR043864">
    <property type="entry name" value="Omp85-like_dom"/>
</dbReference>
<comment type="caution">
    <text evidence="6">The sequence shown here is derived from an EMBL/GenBank/DDBJ whole genome shotgun (WGS) entry which is preliminary data.</text>
</comment>
<dbReference type="InterPro" id="IPR050301">
    <property type="entry name" value="NTE"/>
</dbReference>
<gene>
    <name evidence="6" type="ORF">IAC35_05860</name>
</gene>
<proteinExistence type="predicted"/>
<name>A0A9D1KHX7_9BACT</name>
<evidence type="ECO:0000259" key="5">
    <source>
        <dbReference type="PROSITE" id="PS51635"/>
    </source>
</evidence>
<feature type="short sequence motif" description="DGA/G" evidence="4">
    <location>
        <begin position="275"/>
        <end position="277"/>
    </location>
</feature>
<dbReference type="InterPro" id="IPR016035">
    <property type="entry name" value="Acyl_Trfase/lysoPLipase"/>
</dbReference>
<evidence type="ECO:0000313" key="7">
    <source>
        <dbReference type="Proteomes" id="UP000886881"/>
    </source>
</evidence>
<sequence>MYDQDFKRTGHHGRLRNACRTALASGIILFGSIGAAAQNYPNGLSEDSVDPHADSLFFSRVRARMEVIRNTEHRPTVALVLSGGGAKGAAQVGALKYLEEIGMPVDFVCGTSIGGMLGGMYAVGYDSGTLEELFRNQDWDVMLSDYVAPSYIPYSTKMYNSRYVVSIPFDTAREVLDSRLPEGPGYRRQTFLGSLPSGFAYGFNVNNLISSLTVGWQDSLSFARLPVPFVCVATDVVSGKAKNWSGGSLNEAMRSTMSIPGLFEPVRSKGMVLVDGGTRNNFPTDIARAAGADYIIGIDLSDSKPGYDEVNNIVDIVWQFIDMLGGDSFQKNIRLPDILIKPDIREYDMMSFSPEAVDTMLRRGYAAARSKSDALLELKEILGAERIPPDSRAVNIAETGVRIGSISFRGVSGKEAAIISKLLSFGEGEVVTKKEVDDVMSKFQATGAFASVTWSMLGQDEPYTLEFEFVKAPAHNIGLGVRIDTEEWASVLFNFGLNTNSMTGSKFNFTAKLGQNLKADLHYSLEFARFPAINVKASVSRYKGVLGTPGDALTYDASYWTHKEMVYITDVRWTRLNFEAGLKNQYIDLNDNTHLGSVIEGALSEKALKGDYIGAFATGRLYTFDDFYYPSKGTDLSFGANYDFLKAGDPSFDPVLALSAGFRTVIPTGNRFAVIPGMNLRTVISTGSTTDSEGHIYKDLSVLHTNFVGGSIPGRYTDSQIPFFGIDNVMMADEYLVTATMEFRYNPVRKLYVSALAGIVESNDGGASLIREFSPDIWAFGAEVAYDFVAGPVKLNLHWSNQRKWGIYASFGFDF</sequence>
<feature type="domain" description="PNPLA" evidence="5">
    <location>
        <begin position="79"/>
        <end position="288"/>
    </location>
</feature>
<dbReference type="SUPFAM" id="SSF52151">
    <property type="entry name" value="FabD/lysophospholipase-like"/>
    <property type="match status" value="1"/>
</dbReference>
<evidence type="ECO:0000256" key="2">
    <source>
        <dbReference type="ARBA" id="ARBA00022963"/>
    </source>
</evidence>
<evidence type="ECO:0000256" key="4">
    <source>
        <dbReference type="PROSITE-ProRule" id="PRU01161"/>
    </source>
</evidence>
<reference evidence="6" key="2">
    <citation type="journal article" date="2021" name="PeerJ">
        <title>Extensive microbial diversity within the chicken gut microbiome revealed by metagenomics and culture.</title>
        <authorList>
            <person name="Gilroy R."/>
            <person name="Ravi A."/>
            <person name="Getino M."/>
            <person name="Pursley I."/>
            <person name="Horton D.L."/>
            <person name="Alikhan N.F."/>
            <person name="Baker D."/>
            <person name="Gharbi K."/>
            <person name="Hall N."/>
            <person name="Watson M."/>
            <person name="Adriaenssens E.M."/>
            <person name="Foster-Nyarko E."/>
            <person name="Jarju S."/>
            <person name="Secka A."/>
            <person name="Antonio M."/>
            <person name="Oren A."/>
            <person name="Chaudhuri R.R."/>
            <person name="La Ragione R."/>
            <person name="Hildebrand F."/>
            <person name="Pallen M.J."/>
        </authorList>
    </citation>
    <scope>NUCLEOTIDE SEQUENCE</scope>
    <source>
        <strain evidence="6">ChiHecec2B26-709</strain>
    </source>
</reference>
<dbReference type="GO" id="GO:0016787">
    <property type="term" value="F:hydrolase activity"/>
    <property type="evidence" value="ECO:0007669"/>
    <property type="project" value="UniProtKB-UniRule"/>
</dbReference>
<protein>
    <submittedName>
        <fullName evidence="6">Patatin-like phospholipase family protein</fullName>
    </submittedName>
</protein>
<dbReference type="AlphaFoldDB" id="A0A9D1KHX7"/>
<dbReference type="PANTHER" id="PTHR14226">
    <property type="entry name" value="NEUROPATHY TARGET ESTERASE/SWISS CHEESE D.MELANOGASTER"/>
    <property type="match status" value="1"/>
</dbReference>
<dbReference type="PROSITE" id="PS51635">
    <property type="entry name" value="PNPLA"/>
    <property type="match status" value="1"/>
</dbReference>